<name>A0A6P4AV42_ARADU</name>
<evidence type="ECO:0000259" key="5">
    <source>
        <dbReference type="PROSITE" id="PS51005"/>
    </source>
</evidence>
<dbReference type="SUPFAM" id="SSF101941">
    <property type="entry name" value="NAC domain"/>
    <property type="match status" value="1"/>
</dbReference>
<dbReference type="PROSITE" id="PS51005">
    <property type="entry name" value="NAC"/>
    <property type="match status" value="1"/>
</dbReference>
<dbReference type="Pfam" id="PF02365">
    <property type="entry name" value="NAM"/>
    <property type="match status" value="1"/>
</dbReference>
<dbReference type="Proteomes" id="UP000515211">
    <property type="component" value="Chromosome 7"/>
</dbReference>
<dbReference type="GO" id="GO:0006355">
    <property type="term" value="P:regulation of DNA-templated transcription"/>
    <property type="evidence" value="ECO:0007669"/>
    <property type="project" value="InterPro"/>
</dbReference>
<gene>
    <name evidence="7" type="primary">LOC107457660</name>
</gene>
<keyword evidence="2" id="KW-0238">DNA-binding</keyword>
<protein>
    <submittedName>
        <fullName evidence="7">NAC domain-containing protein 79-like</fullName>
    </submittedName>
</protein>
<keyword evidence="4" id="KW-0539">Nucleus</keyword>
<accession>A0A6P4AV42</accession>
<dbReference type="GeneID" id="107457660"/>
<dbReference type="AlphaFoldDB" id="A0A6P4AV42"/>
<evidence type="ECO:0000256" key="4">
    <source>
        <dbReference type="ARBA" id="ARBA00023242"/>
    </source>
</evidence>
<reference evidence="7" key="2">
    <citation type="submission" date="2025-08" db="UniProtKB">
        <authorList>
            <consortium name="RefSeq"/>
        </authorList>
    </citation>
    <scope>IDENTIFICATION</scope>
    <source>
        <tissue evidence="7">Whole plant</tissue>
    </source>
</reference>
<dbReference type="OrthoDB" id="782339at2759"/>
<evidence type="ECO:0000313" key="7">
    <source>
        <dbReference type="RefSeq" id="XP_015931314.1"/>
    </source>
</evidence>
<evidence type="ECO:0000256" key="3">
    <source>
        <dbReference type="ARBA" id="ARBA00023163"/>
    </source>
</evidence>
<proteinExistence type="predicted"/>
<dbReference type="InterPro" id="IPR036093">
    <property type="entry name" value="NAC_dom_sf"/>
</dbReference>
<dbReference type="RefSeq" id="XP_015931314.1">
    <property type="nucleotide sequence ID" value="XM_016075828.1"/>
</dbReference>
<feature type="domain" description="NAC" evidence="5">
    <location>
        <begin position="8"/>
        <end position="118"/>
    </location>
</feature>
<keyword evidence="3" id="KW-0804">Transcription</keyword>
<dbReference type="Gene3D" id="2.170.150.80">
    <property type="entry name" value="NAC domain"/>
    <property type="match status" value="1"/>
</dbReference>
<dbReference type="GO" id="GO:0003677">
    <property type="term" value="F:DNA binding"/>
    <property type="evidence" value="ECO:0007669"/>
    <property type="project" value="UniProtKB-KW"/>
</dbReference>
<evidence type="ECO:0000256" key="2">
    <source>
        <dbReference type="ARBA" id="ARBA00023125"/>
    </source>
</evidence>
<keyword evidence="1" id="KW-0805">Transcription regulation</keyword>
<keyword evidence="6" id="KW-1185">Reference proteome</keyword>
<dbReference type="PANTHER" id="PTHR31719:SF43">
    <property type="entry name" value="NAC TRANSCRIPTION FACTOR 56"/>
    <property type="match status" value="1"/>
</dbReference>
<evidence type="ECO:0000313" key="6">
    <source>
        <dbReference type="Proteomes" id="UP000515211"/>
    </source>
</evidence>
<organism evidence="6 7">
    <name type="scientific">Arachis duranensis</name>
    <name type="common">Wild peanut</name>
    <dbReference type="NCBI Taxonomy" id="130453"/>
    <lineage>
        <taxon>Eukaryota</taxon>
        <taxon>Viridiplantae</taxon>
        <taxon>Streptophyta</taxon>
        <taxon>Embryophyta</taxon>
        <taxon>Tracheophyta</taxon>
        <taxon>Spermatophyta</taxon>
        <taxon>Magnoliopsida</taxon>
        <taxon>eudicotyledons</taxon>
        <taxon>Gunneridae</taxon>
        <taxon>Pentapetalae</taxon>
        <taxon>rosids</taxon>
        <taxon>fabids</taxon>
        <taxon>Fabales</taxon>
        <taxon>Fabaceae</taxon>
        <taxon>Papilionoideae</taxon>
        <taxon>50 kb inversion clade</taxon>
        <taxon>dalbergioids sensu lato</taxon>
        <taxon>Dalbergieae</taxon>
        <taxon>Pterocarpus clade</taxon>
        <taxon>Arachis</taxon>
    </lineage>
</organism>
<dbReference type="PANTHER" id="PTHR31719">
    <property type="entry name" value="NAC TRANSCRIPTION FACTOR 56"/>
    <property type="match status" value="1"/>
</dbReference>
<reference evidence="6" key="1">
    <citation type="journal article" date="2016" name="Nat. Genet.">
        <title>The genome sequences of Arachis duranensis and Arachis ipaensis, the diploid ancestors of cultivated peanut.</title>
        <authorList>
            <person name="Bertioli D.J."/>
            <person name="Cannon S.B."/>
            <person name="Froenicke L."/>
            <person name="Huang G."/>
            <person name="Farmer A.D."/>
            <person name="Cannon E.K."/>
            <person name="Liu X."/>
            <person name="Gao D."/>
            <person name="Clevenger J."/>
            <person name="Dash S."/>
            <person name="Ren L."/>
            <person name="Moretzsohn M.C."/>
            <person name="Shirasawa K."/>
            <person name="Huang W."/>
            <person name="Vidigal B."/>
            <person name="Abernathy B."/>
            <person name="Chu Y."/>
            <person name="Niederhuth C.E."/>
            <person name="Umale P."/>
            <person name="Araujo A.C."/>
            <person name="Kozik A."/>
            <person name="Kim K.D."/>
            <person name="Burow M.D."/>
            <person name="Varshney R.K."/>
            <person name="Wang X."/>
            <person name="Zhang X."/>
            <person name="Barkley N."/>
            <person name="Guimaraes P.M."/>
            <person name="Isobe S."/>
            <person name="Guo B."/>
            <person name="Liao B."/>
            <person name="Stalker H.T."/>
            <person name="Schmitz R.J."/>
            <person name="Scheffler B.E."/>
            <person name="Leal-Bertioli S.C."/>
            <person name="Xun X."/>
            <person name="Jackson S.A."/>
            <person name="Michelmore R."/>
            <person name="Ozias-Akins P."/>
        </authorList>
    </citation>
    <scope>NUCLEOTIDE SEQUENCE [LARGE SCALE GENOMIC DNA]</scope>
    <source>
        <strain evidence="6">cv. V14167</strain>
    </source>
</reference>
<evidence type="ECO:0000256" key="1">
    <source>
        <dbReference type="ARBA" id="ARBA00023015"/>
    </source>
</evidence>
<dbReference type="KEGG" id="adu:107457660"/>
<sequence length="118" mass="13757">MASTNLPSGASKKFKPTDKELIQDFLHNKINERPLPNYETILEGELFGTEKNLLKIWEEHVENFYHGKDLYFFTTLKRKFSTNSLRMVRTIGLGSWEDEDIGKEIMANKTNQCIGMRK</sequence>
<dbReference type="InterPro" id="IPR003441">
    <property type="entry name" value="NAC-dom"/>
</dbReference>